<name>A0A1N6EZ04_9BACT</name>
<evidence type="ECO:0000256" key="2">
    <source>
        <dbReference type="SAM" id="Phobius"/>
    </source>
</evidence>
<reference evidence="4" key="1">
    <citation type="submission" date="2016-11" db="EMBL/GenBank/DDBJ databases">
        <authorList>
            <person name="Varghese N."/>
            <person name="Submissions S."/>
        </authorList>
    </citation>
    <scope>NUCLEOTIDE SEQUENCE [LARGE SCALE GENOMIC DNA]</scope>
    <source>
        <strain evidence="4">DSM 24787</strain>
    </source>
</reference>
<dbReference type="Pfam" id="PF13174">
    <property type="entry name" value="TPR_6"/>
    <property type="match status" value="1"/>
</dbReference>
<dbReference type="EMBL" id="FSRA01000001">
    <property type="protein sequence ID" value="SIN88272.1"/>
    <property type="molecule type" value="Genomic_DNA"/>
</dbReference>
<protein>
    <submittedName>
        <fullName evidence="3">Tetratricopeptide repeat-containing protein</fullName>
    </submittedName>
</protein>
<dbReference type="STRING" id="536979.SAMN04488055_1916"/>
<dbReference type="OrthoDB" id="654035at2"/>
<proteinExistence type="predicted"/>
<feature type="region of interest" description="Disordered" evidence="1">
    <location>
        <begin position="204"/>
        <end position="276"/>
    </location>
</feature>
<dbReference type="SUPFAM" id="SSF48452">
    <property type="entry name" value="TPR-like"/>
    <property type="match status" value="1"/>
</dbReference>
<evidence type="ECO:0000313" key="3">
    <source>
        <dbReference type="EMBL" id="SIN88272.1"/>
    </source>
</evidence>
<keyword evidence="2" id="KW-0812">Transmembrane</keyword>
<evidence type="ECO:0000313" key="4">
    <source>
        <dbReference type="Proteomes" id="UP000185003"/>
    </source>
</evidence>
<keyword evidence="4" id="KW-1185">Reference proteome</keyword>
<keyword evidence="2" id="KW-0472">Membrane</keyword>
<dbReference type="InterPro" id="IPR011990">
    <property type="entry name" value="TPR-like_helical_dom_sf"/>
</dbReference>
<evidence type="ECO:0000256" key="1">
    <source>
        <dbReference type="SAM" id="MobiDB-lite"/>
    </source>
</evidence>
<dbReference type="AlphaFoldDB" id="A0A1N6EZ04"/>
<gene>
    <name evidence="3" type="ORF">SAMN04488055_1916</name>
</gene>
<organism evidence="3 4">
    <name type="scientific">Chitinophaga niabensis</name>
    <dbReference type="NCBI Taxonomy" id="536979"/>
    <lineage>
        <taxon>Bacteria</taxon>
        <taxon>Pseudomonadati</taxon>
        <taxon>Bacteroidota</taxon>
        <taxon>Chitinophagia</taxon>
        <taxon>Chitinophagales</taxon>
        <taxon>Chitinophagaceae</taxon>
        <taxon>Chitinophaga</taxon>
    </lineage>
</organism>
<feature type="compositionally biased region" description="Basic and acidic residues" evidence="1">
    <location>
        <begin position="255"/>
        <end position="269"/>
    </location>
</feature>
<dbReference type="Gene3D" id="1.25.40.10">
    <property type="entry name" value="Tetratricopeptide repeat domain"/>
    <property type="match status" value="1"/>
</dbReference>
<feature type="compositionally biased region" description="Basic and acidic residues" evidence="1">
    <location>
        <begin position="229"/>
        <end position="244"/>
    </location>
</feature>
<accession>A0A1N6EZ04</accession>
<dbReference type="RefSeq" id="WP_074239019.1">
    <property type="nucleotide sequence ID" value="NZ_FSRA01000001.1"/>
</dbReference>
<sequence>MNNDSTRPERIFKIFTPVRCLSRDQLPRYLNGNMTDWEKHLIEQHLVDCDLCHDAIESLQHTKNQEPYERLSKQLSLYLQREYAPVEQQSPLKARRTVQGNNTRESLLSYFWVIMFLALGGGSIFLLQQHLKNRPVLAAIPVKTTDAVIPPQQSTPAPSVELLANETKTPVIQTQYSTRPKDSTATVKLKLTAKDSALLAAAAKNAAKKPAAKDTIKKAPVTDTNTRTQPKEPEVKEPPKEEKTVAATPPPAPAPKEKEKEKDKEEEPARPVTTGDESLFRAAMLYQQQGNVNEAIDQFRKLSTNYKFSERAKYQLALCYRTKGQNGKARRLLREIVRMEGPLKAQAQTELNNLN</sequence>
<keyword evidence="2" id="KW-1133">Transmembrane helix</keyword>
<feature type="transmembrane region" description="Helical" evidence="2">
    <location>
        <begin position="107"/>
        <end position="127"/>
    </location>
</feature>
<dbReference type="Proteomes" id="UP000185003">
    <property type="component" value="Unassembled WGS sequence"/>
</dbReference>
<dbReference type="InterPro" id="IPR019734">
    <property type="entry name" value="TPR_rpt"/>
</dbReference>